<dbReference type="GO" id="GO:0008270">
    <property type="term" value="F:zinc ion binding"/>
    <property type="evidence" value="ECO:0007669"/>
    <property type="project" value="UniProtKB-KW"/>
</dbReference>
<dbReference type="PRINTS" id="PR01874">
    <property type="entry name" value="DNAREPAIRADA"/>
</dbReference>
<dbReference type="InterPro" id="IPR020588">
    <property type="entry name" value="RecA_ATP-bd"/>
</dbReference>
<evidence type="ECO:0000256" key="1">
    <source>
        <dbReference type="ARBA" id="ARBA00022723"/>
    </source>
</evidence>
<dbReference type="Pfam" id="PF18073">
    <property type="entry name" value="Zn_ribbon_LapB"/>
    <property type="match status" value="1"/>
</dbReference>
<keyword evidence="9" id="KW-0238">DNA-binding</keyword>
<dbReference type="Gene3D" id="3.40.50.300">
    <property type="entry name" value="P-loop containing nucleotide triphosphate hydrolases"/>
    <property type="match status" value="1"/>
</dbReference>
<gene>
    <name evidence="12" type="ORF">UFOPK3770_00139</name>
</gene>
<evidence type="ECO:0000256" key="7">
    <source>
        <dbReference type="ARBA" id="ARBA00022840"/>
    </source>
</evidence>
<keyword evidence="3" id="KW-0227">DNA damage</keyword>
<evidence type="ECO:0000256" key="5">
    <source>
        <dbReference type="ARBA" id="ARBA00022801"/>
    </source>
</evidence>
<organism evidence="12">
    <name type="scientific">freshwater metagenome</name>
    <dbReference type="NCBI Taxonomy" id="449393"/>
    <lineage>
        <taxon>unclassified sequences</taxon>
        <taxon>metagenomes</taxon>
        <taxon>ecological metagenomes</taxon>
    </lineage>
</organism>
<dbReference type="SUPFAM" id="SSF54211">
    <property type="entry name" value="Ribosomal protein S5 domain 2-like"/>
    <property type="match status" value="1"/>
</dbReference>
<dbReference type="EMBL" id="CAESAJ010000006">
    <property type="protein sequence ID" value="CAB4330607.1"/>
    <property type="molecule type" value="Genomic_DNA"/>
</dbReference>
<feature type="domain" description="RecA family profile 1" evidence="11">
    <location>
        <begin position="68"/>
        <end position="220"/>
    </location>
</feature>
<dbReference type="Pfam" id="PF13481">
    <property type="entry name" value="AAA_25"/>
    <property type="match status" value="1"/>
</dbReference>
<dbReference type="GO" id="GO:0005524">
    <property type="term" value="F:ATP binding"/>
    <property type="evidence" value="ECO:0007669"/>
    <property type="project" value="UniProtKB-KW"/>
</dbReference>
<dbReference type="InterPro" id="IPR027417">
    <property type="entry name" value="P-loop_NTPase"/>
</dbReference>
<dbReference type="GO" id="GO:0000725">
    <property type="term" value="P:recombinational repair"/>
    <property type="evidence" value="ECO:0007669"/>
    <property type="project" value="TreeGrafter"/>
</dbReference>
<dbReference type="PANTHER" id="PTHR32472">
    <property type="entry name" value="DNA REPAIR PROTEIN RADA"/>
    <property type="match status" value="1"/>
</dbReference>
<dbReference type="PANTHER" id="PTHR32472:SF10">
    <property type="entry name" value="DNA REPAIR PROTEIN RADA-LIKE PROTEIN"/>
    <property type="match status" value="1"/>
</dbReference>
<dbReference type="GO" id="GO:0003684">
    <property type="term" value="F:damaged DNA binding"/>
    <property type="evidence" value="ECO:0007669"/>
    <property type="project" value="InterPro"/>
</dbReference>
<dbReference type="InterPro" id="IPR008269">
    <property type="entry name" value="Lon_proteolytic"/>
</dbReference>
<evidence type="ECO:0000256" key="9">
    <source>
        <dbReference type="ARBA" id="ARBA00023125"/>
    </source>
</evidence>
<dbReference type="SMART" id="SM00382">
    <property type="entry name" value="AAA"/>
    <property type="match status" value="1"/>
</dbReference>
<dbReference type="HAMAP" id="MF_01498">
    <property type="entry name" value="RadA_bact"/>
    <property type="match status" value="1"/>
</dbReference>
<dbReference type="InterPro" id="IPR003593">
    <property type="entry name" value="AAA+_ATPase"/>
</dbReference>
<dbReference type="SUPFAM" id="SSF52540">
    <property type="entry name" value="P-loop containing nucleoside triphosphate hydrolases"/>
    <property type="match status" value="1"/>
</dbReference>
<evidence type="ECO:0000256" key="3">
    <source>
        <dbReference type="ARBA" id="ARBA00022763"/>
    </source>
</evidence>
<keyword evidence="5" id="KW-0378">Hydrolase</keyword>
<dbReference type="PROSITE" id="PS50162">
    <property type="entry name" value="RECA_2"/>
    <property type="match status" value="1"/>
</dbReference>
<dbReference type="InterPro" id="IPR014721">
    <property type="entry name" value="Ribsml_uS5_D2-typ_fold_subgr"/>
</dbReference>
<reference evidence="12" key="1">
    <citation type="submission" date="2020-05" db="EMBL/GenBank/DDBJ databases">
        <authorList>
            <person name="Chiriac C."/>
            <person name="Salcher M."/>
            <person name="Ghai R."/>
            <person name="Kavagutti S V."/>
        </authorList>
    </citation>
    <scope>NUCLEOTIDE SEQUENCE</scope>
</reference>
<keyword evidence="8" id="KW-0346">Stress response</keyword>
<evidence type="ECO:0000256" key="10">
    <source>
        <dbReference type="ARBA" id="ARBA00023204"/>
    </source>
</evidence>
<dbReference type="GO" id="GO:0006508">
    <property type="term" value="P:proteolysis"/>
    <property type="evidence" value="ECO:0007669"/>
    <property type="project" value="InterPro"/>
</dbReference>
<evidence type="ECO:0000256" key="4">
    <source>
        <dbReference type="ARBA" id="ARBA00022771"/>
    </source>
</evidence>
<dbReference type="AlphaFoldDB" id="A0A6J5YNZ5"/>
<evidence type="ECO:0000313" key="12">
    <source>
        <dbReference type="EMBL" id="CAB4330607.1"/>
    </source>
</evidence>
<evidence type="ECO:0000256" key="2">
    <source>
        <dbReference type="ARBA" id="ARBA00022741"/>
    </source>
</evidence>
<evidence type="ECO:0000259" key="11">
    <source>
        <dbReference type="PROSITE" id="PS50162"/>
    </source>
</evidence>
<accession>A0A6J5YNZ5</accession>
<keyword evidence="7" id="KW-0067">ATP-binding</keyword>
<sequence>MAKPRAAFKCNECGWNGSKWVGRCPECQAWSSVVEVGIAPSRAGLRSATTGVAPMAAARPVNDIPAREVERVSTGIGELDRVLGGGLVSGQCVLLAGEPGVGKSTLLLAAAHAFAKGNGKPRRVLYVSGEESSEQIGIRARRIGATADTLFIADETDLAVLLGHVEAVDPDLLIVDSVQTVASSELEGRAGGVAQVHEVTQVLTRAAKGRRMPMLLIGQSTRDNSVAGPRALEHLVDTVLTFEGDRGTPLRLLRANKNRYGPADEVACFEQEDDGLREVTDPSTLFRSQRDSAVPGTCIAITLEGRRALLVEVQALTTVSPGNNPLRRTTGFDNTRAAMLVAVTERSAKLKLWDKDVYLATVAGAKVSDTGADLALCLALASAARDIALPPDLTAIGEVALSGDVRPVPGMSQRLSEAARLGFTKVFVARGSTAPKGKNAPSYPGLTIIEVANLSQALSQV</sequence>
<dbReference type="GO" id="GO:0004252">
    <property type="term" value="F:serine-type endopeptidase activity"/>
    <property type="evidence" value="ECO:0007669"/>
    <property type="project" value="InterPro"/>
</dbReference>
<name>A0A6J5YNZ5_9ZZZZ</name>
<keyword evidence="4" id="KW-0863">Zinc-finger</keyword>
<dbReference type="InterPro" id="IPR020568">
    <property type="entry name" value="Ribosomal_Su5_D2-typ_SF"/>
</dbReference>
<keyword evidence="6" id="KW-0862">Zinc</keyword>
<dbReference type="GO" id="GO:0004176">
    <property type="term" value="F:ATP-dependent peptidase activity"/>
    <property type="evidence" value="ECO:0007669"/>
    <property type="project" value="InterPro"/>
</dbReference>
<proteinExistence type="inferred from homology"/>
<protein>
    <submittedName>
        <fullName evidence="12">Unannotated protein</fullName>
    </submittedName>
</protein>
<evidence type="ECO:0000256" key="6">
    <source>
        <dbReference type="ARBA" id="ARBA00022833"/>
    </source>
</evidence>
<dbReference type="NCBIfam" id="TIGR00416">
    <property type="entry name" value="sms"/>
    <property type="match status" value="1"/>
</dbReference>
<keyword evidence="1" id="KW-0479">Metal-binding</keyword>
<dbReference type="Pfam" id="PF05362">
    <property type="entry name" value="Lon_C"/>
    <property type="match status" value="1"/>
</dbReference>
<dbReference type="InterPro" id="IPR041166">
    <property type="entry name" value="Rubredoxin_2"/>
</dbReference>
<evidence type="ECO:0000256" key="8">
    <source>
        <dbReference type="ARBA" id="ARBA00023016"/>
    </source>
</evidence>
<keyword evidence="2" id="KW-0547">Nucleotide-binding</keyword>
<dbReference type="InterPro" id="IPR004504">
    <property type="entry name" value="DNA_repair_RadA"/>
</dbReference>
<dbReference type="GO" id="GO:0005829">
    <property type="term" value="C:cytosol"/>
    <property type="evidence" value="ECO:0007669"/>
    <property type="project" value="TreeGrafter"/>
</dbReference>
<dbReference type="GO" id="GO:0140664">
    <property type="term" value="F:ATP-dependent DNA damage sensor activity"/>
    <property type="evidence" value="ECO:0007669"/>
    <property type="project" value="InterPro"/>
</dbReference>
<keyword evidence="10" id="KW-0234">DNA repair</keyword>
<dbReference type="Gene3D" id="3.30.230.10">
    <property type="match status" value="1"/>
</dbReference>